<feature type="domain" description="ABC3 transporter permease C-terminal" evidence="8">
    <location>
        <begin position="733"/>
        <end position="847"/>
    </location>
</feature>
<comment type="caution">
    <text evidence="9">The sequence shown here is derived from an EMBL/GenBank/DDBJ whole genome shotgun (WGS) entry which is preliminary data.</text>
</comment>
<proteinExistence type="inferred from homology"/>
<feature type="transmembrane region" description="Helical" evidence="7">
    <location>
        <begin position="410"/>
        <end position="430"/>
    </location>
</feature>
<dbReference type="GO" id="GO:0022857">
    <property type="term" value="F:transmembrane transporter activity"/>
    <property type="evidence" value="ECO:0007669"/>
    <property type="project" value="TreeGrafter"/>
</dbReference>
<evidence type="ECO:0000259" key="8">
    <source>
        <dbReference type="Pfam" id="PF02687"/>
    </source>
</evidence>
<evidence type="ECO:0000256" key="7">
    <source>
        <dbReference type="SAM" id="Phobius"/>
    </source>
</evidence>
<sequence length="850" mass="89844">MRLTSAWLGWRSVRRRPGTFLGAILVLIISAVMVSGFSLVYFSAGSQEETVERYSGVPVVVVPEGIESRIPFDLVGEIEALDEVSEVVPEVTFSAALLDPDGEVINDPNTARGFGHAWPSSRLTPLRMLEGEPPTARNEIVVDRGLAEAGDLMVGRTVDVLVLGEISSFTISGVVGPEDESLPSYQTSIFFSEDHVEEMADYASGHIDAIGVRPLDGVGESTLAAAVRTLTLDRKGQKYEVLTGDERGPAEGNLSAAEDELFALSTLTLLQLAVVCTIGVVASAIGLSVRGRHKEIAMLRAIGATPWQVRRMITGEAALLSMIALAIGVPLGAVLMGLRPELSGLLLRNNMSPAFQVHFTASGVLLSVTVVLLSALVAGLIASRSALRIRPSEAIAEATTEGRELNRGRILLGCAAVVGTLAGAVALAVLDLPVDTVGLSVSVLLVVLAVAASGLLAPWVVSRSTSLLRRVVIRFSRNGPPLSVANVVFYHRRFAGVAGPLLLGITLVGASSASQMYFNWSYGVQQSVRFTSDFVVSSSFGFGEEARARIDEIAVVASTATARRTPVEPLVAEPLPHGESAMILRGDVAGTLDLDLVEGRILAEDGGSIIVADSFAERNGLGVGDGLNLTLPGNDREYGLTVSGIYGDKGFLDTPMAFGPATADALDLKHGAPDGVFVNTVPEVETEAARTQIEDLFPGEAESTVFVVHDRESMRRVNTEAWAENNRGGTSAIFLMGMFMLFAAVNAISMTQFDRKREFAGGRMLGITWRSTYGMVFAEVIMTITLVFSIAALATLWIASLITLPTGTAMLTVIPEVIPVVPVTALGVTALILSLLGALAAVRGVRRSGD</sequence>
<dbReference type="AlphaFoldDB" id="A0A7K2IT11"/>
<reference evidence="9 10" key="1">
    <citation type="journal article" date="2019" name="Nat. Commun.">
        <title>The antimicrobial potential of Streptomyces from insect microbiomes.</title>
        <authorList>
            <person name="Chevrette M.G."/>
            <person name="Carlson C.M."/>
            <person name="Ortega H.E."/>
            <person name="Thomas C."/>
            <person name="Ananiev G.E."/>
            <person name="Barns K.J."/>
            <person name="Book A.J."/>
            <person name="Cagnazzo J."/>
            <person name="Carlos C."/>
            <person name="Flanigan W."/>
            <person name="Grubbs K.J."/>
            <person name="Horn H.A."/>
            <person name="Hoffmann F.M."/>
            <person name="Klassen J.L."/>
            <person name="Knack J.J."/>
            <person name="Lewin G.R."/>
            <person name="McDonald B.R."/>
            <person name="Muller L."/>
            <person name="Melo W.G.P."/>
            <person name="Pinto-Tomas A.A."/>
            <person name="Schmitz A."/>
            <person name="Wendt-Pienkowski E."/>
            <person name="Wildman S."/>
            <person name="Zhao M."/>
            <person name="Zhang F."/>
            <person name="Bugni T.S."/>
            <person name="Andes D.R."/>
            <person name="Pupo M.T."/>
            <person name="Currie C.R."/>
        </authorList>
    </citation>
    <scope>NUCLEOTIDE SEQUENCE [LARGE SCALE GENOMIC DNA]</scope>
    <source>
        <strain evidence="9 10">SID5840</strain>
    </source>
</reference>
<evidence type="ECO:0000313" key="9">
    <source>
        <dbReference type="EMBL" id="MYR32954.1"/>
    </source>
</evidence>
<dbReference type="GO" id="GO:0005886">
    <property type="term" value="C:plasma membrane"/>
    <property type="evidence" value="ECO:0007669"/>
    <property type="project" value="UniProtKB-SubCell"/>
</dbReference>
<feature type="domain" description="ABC3 transporter permease C-terminal" evidence="8">
    <location>
        <begin position="272"/>
        <end position="390"/>
    </location>
</feature>
<feature type="transmembrane region" description="Helical" evidence="7">
    <location>
        <begin position="358"/>
        <end position="382"/>
    </location>
</feature>
<feature type="transmembrane region" description="Helical" evidence="7">
    <location>
        <begin position="772"/>
        <end position="799"/>
    </location>
</feature>
<dbReference type="Proteomes" id="UP000467124">
    <property type="component" value="Unassembled WGS sequence"/>
</dbReference>
<evidence type="ECO:0000256" key="1">
    <source>
        <dbReference type="ARBA" id="ARBA00004651"/>
    </source>
</evidence>
<feature type="transmembrane region" description="Helical" evidence="7">
    <location>
        <begin position="501"/>
        <end position="520"/>
    </location>
</feature>
<evidence type="ECO:0000256" key="2">
    <source>
        <dbReference type="ARBA" id="ARBA00022475"/>
    </source>
</evidence>
<evidence type="ECO:0000256" key="3">
    <source>
        <dbReference type="ARBA" id="ARBA00022692"/>
    </source>
</evidence>
<evidence type="ECO:0000256" key="6">
    <source>
        <dbReference type="ARBA" id="ARBA00038076"/>
    </source>
</evidence>
<organism evidence="9 10">
    <name type="scientific">Nocardiopsis alba</name>
    <dbReference type="NCBI Taxonomy" id="53437"/>
    <lineage>
        <taxon>Bacteria</taxon>
        <taxon>Bacillati</taxon>
        <taxon>Actinomycetota</taxon>
        <taxon>Actinomycetes</taxon>
        <taxon>Streptosporangiales</taxon>
        <taxon>Nocardiopsidaceae</taxon>
        <taxon>Nocardiopsis</taxon>
    </lineage>
</organism>
<evidence type="ECO:0000313" key="10">
    <source>
        <dbReference type="Proteomes" id="UP000467124"/>
    </source>
</evidence>
<dbReference type="InterPro" id="IPR050250">
    <property type="entry name" value="Macrolide_Exporter_MacB"/>
</dbReference>
<feature type="transmembrane region" description="Helical" evidence="7">
    <location>
        <begin position="819"/>
        <end position="842"/>
    </location>
</feature>
<protein>
    <submittedName>
        <fullName evidence="9">FtsX-like permease family protein</fullName>
    </submittedName>
</protein>
<feature type="transmembrane region" description="Helical" evidence="7">
    <location>
        <begin position="436"/>
        <end position="461"/>
    </location>
</feature>
<keyword evidence="3 7" id="KW-0812">Transmembrane</keyword>
<keyword evidence="5 7" id="KW-0472">Membrane</keyword>
<feature type="transmembrane region" description="Helical" evidence="7">
    <location>
        <begin position="732"/>
        <end position="751"/>
    </location>
</feature>
<dbReference type="EMBL" id="WWHY01000001">
    <property type="protein sequence ID" value="MYR32954.1"/>
    <property type="molecule type" value="Genomic_DNA"/>
</dbReference>
<name>A0A7K2IT11_9ACTN</name>
<evidence type="ECO:0000256" key="4">
    <source>
        <dbReference type="ARBA" id="ARBA00022989"/>
    </source>
</evidence>
<dbReference type="RefSeq" id="WP_161110966.1">
    <property type="nucleotide sequence ID" value="NZ_WWHY01000001.1"/>
</dbReference>
<dbReference type="Pfam" id="PF02687">
    <property type="entry name" value="FtsX"/>
    <property type="match status" value="2"/>
</dbReference>
<feature type="transmembrane region" description="Helical" evidence="7">
    <location>
        <begin position="20"/>
        <end position="42"/>
    </location>
</feature>
<keyword evidence="2" id="KW-1003">Cell membrane</keyword>
<gene>
    <name evidence="9" type="ORF">GTW20_11930</name>
</gene>
<dbReference type="PANTHER" id="PTHR30572:SF4">
    <property type="entry name" value="ABC TRANSPORTER PERMEASE YTRF"/>
    <property type="match status" value="1"/>
</dbReference>
<comment type="subcellular location">
    <subcellularLocation>
        <location evidence="1">Cell membrane</location>
        <topology evidence="1">Multi-pass membrane protein</topology>
    </subcellularLocation>
</comment>
<accession>A0A7K2IT11</accession>
<evidence type="ECO:0000256" key="5">
    <source>
        <dbReference type="ARBA" id="ARBA00023136"/>
    </source>
</evidence>
<comment type="similarity">
    <text evidence="6">Belongs to the ABC-4 integral membrane protein family.</text>
</comment>
<feature type="transmembrane region" description="Helical" evidence="7">
    <location>
        <begin position="269"/>
        <end position="289"/>
    </location>
</feature>
<feature type="transmembrane region" description="Helical" evidence="7">
    <location>
        <begin position="317"/>
        <end position="338"/>
    </location>
</feature>
<dbReference type="PANTHER" id="PTHR30572">
    <property type="entry name" value="MEMBRANE COMPONENT OF TRANSPORTER-RELATED"/>
    <property type="match status" value="1"/>
</dbReference>
<dbReference type="InterPro" id="IPR003838">
    <property type="entry name" value="ABC3_permease_C"/>
</dbReference>
<keyword evidence="4 7" id="KW-1133">Transmembrane helix</keyword>